<dbReference type="EMBL" id="JADIMS010000043">
    <property type="protein sequence ID" value="MBO8449995.1"/>
    <property type="molecule type" value="Genomic_DNA"/>
</dbReference>
<dbReference type="Proteomes" id="UP000823616">
    <property type="component" value="Unassembled WGS sequence"/>
</dbReference>
<evidence type="ECO:0000313" key="4">
    <source>
        <dbReference type="EMBL" id="MBO8449995.1"/>
    </source>
</evidence>
<reference evidence="4" key="2">
    <citation type="journal article" date="2021" name="PeerJ">
        <title>Extensive microbial diversity within the chicken gut microbiome revealed by metagenomics and culture.</title>
        <authorList>
            <person name="Gilroy R."/>
            <person name="Ravi A."/>
            <person name="Getino M."/>
            <person name="Pursley I."/>
            <person name="Horton D.L."/>
            <person name="Alikhan N.F."/>
            <person name="Baker D."/>
            <person name="Gharbi K."/>
            <person name="Hall N."/>
            <person name="Watson M."/>
            <person name="Adriaenssens E.M."/>
            <person name="Foster-Nyarko E."/>
            <person name="Jarju S."/>
            <person name="Secka A."/>
            <person name="Antonio M."/>
            <person name="Oren A."/>
            <person name="Chaudhuri R.R."/>
            <person name="La Ragione R."/>
            <person name="Hildebrand F."/>
            <person name="Pallen M.J."/>
        </authorList>
    </citation>
    <scope>NUCLEOTIDE SEQUENCE</scope>
    <source>
        <strain evidence="4">B3-4054</strain>
    </source>
</reference>
<keyword evidence="2" id="KW-0812">Transmembrane</keyword>
<keyword evidence="2" id="KW-0472">Membrane</keyword>
<evidence type="ECO:0000259" key="3">
    <source>
        <dbReference type="PROSITE" id="PS51178"/>
    </source>
</evidence>
<dbReference type="SMART" id="SM00740">
    <property type="entry name" value="PASTA"/>
    <property type="match status" value="3"/>
</dbReference>
<keyword evidence="2" id="KW-1133">Transmembrane helix</keyword>
<accession>A0A9D9EN34</accession>
<name>A0A9D9EN34_9SPIR</name>
<evidence type="ECO:0000256" key="2">
    <source>
        <dbReference type="SAM" id="Phobius"/>
    </source>
</evidence>
<gene>
    <name evidence="4" type="ORF">IAA96_02710</name>
</gene>
<sequence length="364" mass="39613">MRLLDFFQIDVSSLTDKFRANSKVILLTACSVIFIMCAAFVLVFFLALQGGERVMVPAVEGKDLSVALLEMQAKELYPRIQLRYSDHPDDRGRIIEQDPGAGSIVKAGRRISLVVSRGVIIERVENYVGQNIDDVRMNLQTLFTAGSVPLLSVAEPVLYQFSQEPAGTILEQDPPPDTSITEPIQMTFVVSRGAENDQIYVPAVTGRSIAEIIAMMEQTDLIFNFSARLPQGDETAGTVVSQLPAGETRVPKFSVVDAVLAVPAEAPSGFVYGIFREELPEYPYPFQITLDVISPSGERREYISVRHPGGTLSVPYLLPEGSVISLRVLNREAGLYEISPVSADAGETAGTVSGERQTDNGAGD</sequence>
<dbReference type="AlphaFoldDB" id="A0A9D9EN34"/>
<dbReference type="Pfam" id="PF03793">
    <property type="entry name" value="PASTA"/>
    <property type="match status" value="1"/>
</dbReference>
<dbReference type="InterPro" id="IPR005543">
    <property type="entry name" value="PASTA_dom"/>
</dbReference>
<comment type="caution">
    <text evidence="4">The sequence shown here is derived from an EMBL/GenBank/DDBJ whole genome shotgun (WGS) entry which is preliminary data.</text>
</comment>
<reference evidence="4" key="1">
    <citation type="submission" date="2020-10" db="EMBL/GenBank/DDBJ databases">
        <authorList>
            <person name="Gilroy R."/>
        </authorList>
    </citation>
    <scope>NUCLEOTIDE SEQUENCE</scope>
    <source>
        <strain evidence="4">B3-4054</strain>
    </source>
</reference>
<proteinExistence type="predicted"/>
<dbReference type="PROSITE" id="PS51178">
    <property type="entry name" value="PASTA"/>
    <property type="match status" value="1"/>
</dbReference>
<feature type="region of interest" description="Disordered" evidence="1">
    <location>
        <begin position="345"/>
        <end position="364"/>
    </location>
</feature>
<feature type="domain" description="PASTA" evidence="3">
    <location>
        <begin position="50"/>
        <end position="117"/>
    </location>
</feature>
<evidence type="ECO:0000313" key="5">
    <source>
        <dbReference type="Proteomes" id="UP000823616"/>
    </source>
</evidence>
<dbReference type="CDD" id="cd06577">
    <property type="entry name" value="PASTA_pknB"/>
    <property type="match status" value="3"/>
</dbReference>
<evidence type="ECO:0000256" key="1">
    <source>
        <dbReference type="SAM" id="MobiDB-lite"/>
    </source>
</evidence>
<feature type="transmembrane region" description="Helical" evidence="2">
    <location>
        <begin position="24"/>
        <end position="48"/>
    </location>
</feature>
<organism evidence="4 5">
    <name type="scientific">Candidatus Avitreponema avistercoris</name>
    <dbReference type="NCBI Taxonomy" id="2840705"/>
    <lineage>
        <taxon>Bacteria</taxon>
        <taxon>Pseudomonadati</taxon>
        <taxon>Spirochaetota</taxon>
        <taxon>Spirochaetia</taxon>
        <taxon>Spirochaetales</taxon>
        <taxon>Candidatus Avitreponema</taxon>
    </lineage>
</organism>
<protein>
    <submittedName>
        <fullName evidence="4">PASTA domain-containing protein</fullName>
    </submittedName>
</protein>
<dbReference type="Gene3D" id="3.30.10.20">
    <property type="match status" value="3"/>
</dbReference>